<name>A0A9Q1EF04_SYNKA</name>
<gene>
    <name evidence="2" type="ORF">SKAU_G00365070</name>
</gene>
<sequence>MCCNTVDPKRPWGQGVKDPPKGSWQAGDANRSQSSRFSHGLRVKDPACLTLVSRDVRYDLRASPKILLSLSGGKGARGRRKRPLALLGRNSASHLSALFAYKEN</sequence>
<proteinExistence type="predicted"/>
<dbReference type="EMBL" id="JAINUF010000018">
    <property type="protein sequence ID" value="KAJ8337541.1"/>
    <property type="molecule type" value="Genomic_DNA"/>
</dbReference>
<evidence type="ECO:0000313" key="2">
    <source>
        <dbReference type="EMBL" id="KAJ8337541.1"/>
    </source>
</evidence>
<comment type="caution">
    <text evidence="2">The sequence shown here is derived from an EMBL/GenBank/DDBJ whole genome shotgun (WGS) entry which is preliminary data.</text>
</comment>
<dbReference type="Proteomes" id="UP001152622">
    <property type="component" value="Chromosome 18"/>
</dbReference>
<feature type="region of interest" description="Disordered" evidence="1">
    <location>
        <begin position="1"/>
        <end position="38"/>
    </location>
</feature>
<evidence type="ECO:0000256" key="1">
    <source>
        <dbReference type="SAM" id="MobiDB-lite"/>
    </source>
</evidence>
<protein>
    <submittedName>
        <fullName evidence="2">Uncharacterized protein</fullName>
    </submittedName>
</protein>
<reference evidence="2" key="1">
    <citation type="journal article" date="2023" name="Science">
        <title>Genome structures resolve the early diversification of teleost fishes.</title>
        <authorList>
            <person name="Parey E."/>
            <person name="Louis A."/>
            <person name="Montfort J."/>
            <person name="Bouchez O."/>
            <person name="Roques C."/>
            <person name="Iampietro C."/>
            <person name="Lluch J."/>
            <person name="Castinel A."/>
            <person name="Donnadieu C."/>
            <person name="Desvignes T."/>
            <person name="Floi Bucao C."/>
            <person name="Jouanno E."/>
            <person name="Wen M."/>
            <person name="Mejri S."/>
            <person name="Dirks R."/>
            <person name="Jansen H."/>
            <person name="Henkel C."/>
            <person name="Chen W.J."/>
            <person name="Zahm M."/>
            <person name="Cabau C."/>
            <person name="Klopp C."/>
            <person name="Thompson A.W."/>
            <person name="Robinson-Rechavi M."/>
            <person name="Braasch I."/>
            <person name="Lecointre G."/>
            <person name="Bobe J."/>
            <person name="Postlethwait J.H."/>
            <person name="Berthelot C."/>
            <person name="Roest Crollius H."/>
            <person name="Guiguen Y."/>
        </authorList>
    </citation>
    <scope>NUCLEOTIDE SEQUENCE</scope>
    <source>
        <strain evidence="2">WJC10195</strain>
    </source>
</reference>
<accession>A0A9Q1EF04</accession>
<keyword evidence="3" id="KW-1185">Reference proteome</keyword>
<evidence type="ECO:0000313" key="3">
    <source>
        <dbReference type="Proteomes" id="UP001152622"/>
    </source>
</evidence>
<organism evidence="2 3">
    <name type="scientific">Synaphobranchus kaupii</name>
    <name type="common">Kaup's arrowtooth eel</name>
    <dbReference type="NCBI Taxonomy" id="118154"/>
    <lineage>
        <taxon>Eukaryota</taxon>
        <taxon>Metazoa</taxon>
        <taxon>Chordata</taxon>
        <taxon>Craniata</taxon>
        <taxon>Vertebrata</taxon>
        <taxon>Euteleostomi</taxon>
        <taxon>Actinopterygii</taxon>
        <taxon>Neopterygii</taxon>
        <taxon>Teleostei</taxon>
        <taxon>Anguilliformes</taxon>
        <taxon>Synaphobranchidae</taxon>
        <taxon>Synaphobranchus</taxon>
    </lineage>
</organism>
<dbReference type="AlphaFoldDB" id="A0A9Q1EF04"/>